<comment type="caution">
    <text evidence="1">The sequence shown here is derived from an EMBL/GenBank/DDBJ whole genome shotgun (WGS) entry which is preliminary data.</text>
</comment>
<dbReference type="InterPro" id="IPR003795">
    <property type="entry name" value="DUF192"/>
</dbReference>
<protein>
    <submittedName>
        <fullName evidence="1">DUF192 domain-containing protein</fullName>
    </submittedName>
</protein>
<dbReference type="Pfam" id="PF02643">
    <property type="entry name" value="DUF192"/>
    <property type="match status" value="1"/>
</dbReference>
<dbReference type="InterPro" id="IPR038695">
    <property type="entry name" value="Saro_0823-like_sf"/>
</dbReference>
<dbReference type="PANTHER" id="PTHR37953:SF1">
    <property type="entry name" value="UPF0127 PROTEIN MJ1496"/>
    <property type="match status" value="1"/>
</dbReference>
<dbReference type="RefSeq" id="WP_254673120.1">
    <property type="nucleotide sequence ID" value="NZ_JAMWDU010000001.1"/>
</dbReference>
<dbReference type="Gene3D" id="2.60.120.1140">
    <property type="entry name" value="Protein of unknown function DUF192"/>
    <property type="match status" value="1"/>
</dbReference>
<dbReference type="EMBL" id="JAMWDU010000001">
    <property type="protein sequence ID" value="MCP8885664.1"/>
    <property type="molecule type" value="Genomic_DNA"/>
</dbReference>
<evidence type="ECO:0000313" key="2">
    <source>
        <dbReference type="Proteomes" id="UP001060275"/>
    </source>
</evidence>
<name>A0A9Q4AKH7_9HYPH</name>
<dbReference type="PANTHER" id="PTHR37953">
    <property type="entry name" value="UPF0127 PROTEIN MJ1496"/>
    <property type="match status" value="1"/>
</dbReference>
<gene>
    <name evidence="1" type="ORF">NF348_00915</name>
</gene>
<dbReference type="Proteomes" id="UP001060275">
    <property type="component" value="Unassembled WGS sequence"/>
</dbReference>
<accession>A0A9Q4AKH7</accession>
<reference evidence="1" key="1">
    <citation type="submission" date="2022-06" db="EMBL/GenBank/DDBJ databases">
        <title>Devosia sp. XJ19-45 genome assembly.</title>
        <authorList>
            <person name="Li B."/>
            <person name="Cai M."/>
            <person name="Nie G."/>
            <person name="Li W."/>
        </authorList>
    </citation>
    <scope>NUCLEOTIDE SEQUENCE</scope>
    <source>
        <strain evidence="1">XJ19-45</strain>
    </source>
</reference>
<dbReference type="AlphaFoldDB" id="A0A9Q4AKH7"/>
<organism evidence="1 2">
    <name type="scientific">Devosia ureilytica</name>
    <dbReference type="NCBI Taxonomy" id="2952754"/>
    <lineage>
        <taxon>Bacteria</taxon>
        <taxon>Pseudomonadati</taxon>
        <taxon>Pseudomonadota</taxon>
        <taxon>Alphaproteobacteria</taxon>
        <taxon>Hyphomicrobiales</taxon>
        <taxon>Devosiaceae</taxon>
        <taxon>Devosia</taxon>
    </lineage>
</organism>
<evidence type="ECO:0000313" key="1">
    <source>
        <dbReference type="EMBL" id="MCP8885664.1"/>
    </source>
</evidence>
<sequence length="161" mass="17459">MNEDRWSGASLPRPARATLAAFALVIGLPLAACSNEAQLTIRAAGGDHVFTVEVVDTPETRAKGLMYVQELADDAGMLFDFKEERPVSFWMRNTYIPLDMLFIEADGTILNIHVNARPHDTTSIPSAGPVQFVLEIPGGRSVELGIEAGDQVEHARITAAQ</sequence>
<keyword evidence="2" id="KW-1185">Reference proteome</keyword>
<proteinExistence type="predicted"/>